<dbReference type="PANTHER" id="PTHR14025">
    <property type="entry name" value="FANCONI ANEMIA GROUP M FANCM FAMILY MEMBER"/>
    <property type="match status" value="1"/>
</dbReference>
<dbReference type="OrthoDB" id="6513042at2759"/>
<feature type="compositionally biased region" description="Acidic residues" evidence="5">
    <location>
        <begin position="968"/>
        <end position="994"/>
    </location>
</feature>
<feature type="domain" description="Helicase C-terminal" evidence="6">
    <location>
        <begin position="293"/>
        <end position="450"/>
    </location>
</feature>
<dbReference type="GO" id="GO:0043138">
    <property type="term" value="F:3'-5' DNA helicase activity"/>
    <property type="evidence" value="ECO:0007669"/>
    <property type="project" value="TreeGrafter"/>
</dbReference>
<feature type="compositionally biased region" description="Polar residues" evidence="5">
    <location>
        <begin position="941"/>
        <end position="951"/>
    </location>
</feature>
<keyword evidence="8" id="KW-1185">Reference proteome</keyword>
<evidence type="ECO:0000256" key="3">
    <source>
        <dbReference type="ARBA" id="ARBA00022806"/>
    </source>
</evidence>
<keyword evidence="2" id="KW-0378">Hydrolase</keyword>
<dbReference type="PANTHER" id="PTHR14025:SF20">
    <property type="entry name" value="FANCONI ANEMIA GROUP M PROTEIN"/>
    <property type="match status" value="1"/>
</dbReference>
<dbReference type="PROSITE" id="PS51194">
    <property type="entry name" value="HELICASE_CTER"/>
    <property type="match status" value="1"/>
</dbReference>
<evidence type="ECO:0000256" key="1">
    <source>
        <dbReference type="ARBA" id="ARBA00022741"/>
    </source>
</evidence>
<feature type="compositionally biased region" description="Acidic residues" evidence="5">
    <location>
        <begin position="12"/>
        <end position="22"/>
    </location>
</feature>
<dbReference type="GO" id="GO:0045003">
    <property type="term" value="P:double-strand break repair via synthesis-dependent strand annealing"/>
    <property type="evidence" value="ECO:0007669"/>
    <property type="project" value="TreeGrafter"/>
</dbReference>
<evidence type="ECO:0000259" key="6">
    <source>
        <dbReference type="PROSITE" id="PS51194"/>
    </source>
</evidence>
<dbReference type="GO" id="GO:0009378">
    <property type="term" value="F:four-way junction helicase activity"/>
    <property type="evidence" value="ECO:0007669"/>
    <property type="project" value="TreeGrafter"/>
</dbReference>
<evidence type="ECO:0000313" key="8">
    <source>
        <dbReference type="Proteomes" id="UP000325315"/>
    </source>
</evidence>
<dbReference type="Pfam" id="PF00271">
    <property type="entry name" value="Helicase_C"/>
    <property type="match status" value="1"/>
</dbReference>
<feature type="compositionally biased region" description="Polar residues" evidence="5">
    <location>
        <begin position="1193"/>
        <end position="1209"/>
    </location>
</feature>
<protein>
    <submittedName>
        <fullName evidence="7">Fanconi anemia group M</fullName>
    </submittedName>
</protein>
<feature type="region of interest" description="Disordered" evidence="5">
    <location>
        <begin position="1184"/>
        <end position="1215"/>
    </location>
</feature>
<dbReference type="GO" id="GO:0036297">
    <property type="term" value="P:interstrand cross-link repair"/>
    <property type="evidence" value="ECO:0007669"/>
    <property type="project" value="TreeGrafter"/>
</dbReference>
<gene>
    <name evidence="7" type="ORF">EPI10_030851</name>
</gene>
<keyword evidence="4" id="KW-0067">ATP-binding</keyword>
<sequence length="1215" mass="135010">MASNIPLHIIDDDGDGDGDGQDEFDWEAAVREIDKACETRNSSSSSHFAAHTPLPHISKKNSSRQSTLDRFIGKLGPRPPDNHQTVDVDVEAEAEAEEVSFVQIDAEAAKTWIYPVNVPLRDYQFAITKTALFSNTLVALPTGLGKTLIAAEWTIDMTGTCLSKYLVCLVIDEAHRAMGNYSYCVAVRELMSMPVQLRILALTATPGSKQPAIQQIIDNLYISTLEYRNEHDHDVSPYVHNRKIELIEVPLGQDASDVNNKLLEIIRPYVAKLHANGLIQNRDYQTVWFYICYNSWFFLKIHHFCILAYSAFKSKPFHGDIMNALESIRDLVKATEFIGQSSGKALKGQSQKVQQAVLEKFRAGGYNVIVATSIGEEGLDIMEVDLVICFDANVSPLRMIQRMGRTGRKHDGRCPQYENVNAYNSGVSLQITLVLACQGSELKGYMRKQASSRSINKHMRNGGMNSFSFHSSPRMIPHIFKPEVQFVELSIEQFVPRGKKLKDDHVMETPPFREKLTVAETDLIAKYFHPTSESTWRPSLIAFPSFQAFPSKVCKVMHSCRTEMLIDSMQHLHGLTFPGGNGNFFVEDEVSSADHSVAGIVEQHDSPTKDFPALDNSQAANSQLGPTDSAESPLRTSRTKEKHGRESGCGSPQAHSFVFDSDFVSVDACGKVLILSVPSLYREDVMHSKHASKITNELLNSLKQEARSVKTLYEIMQTEAVQNITVCQKKSIELDTLSTPRFCETDFEKEKMLNEVEKIPETPDGTCEMADEANIDLRDTELSPRLTNLIKSGVVPESPIADSGLLKQERRNESFIPVQASSPKLCTELILRSSSPVENSSHGRKVSIMKDEMIPKMNPVSSTRCSPISPLVVEVKSPLANLTNSCGSKSWHLSSGEKAETVEPVRVFKRLRKVGNCGKDRGSKIMKENSLVSLANRAKSLSSANPIQTKSGRGKMKPGNDVRTFIDEEAEESTEAEVSTEETDDESDSYDDSFIDDRINPTAGSTQIESGRVDMMAVYRRSLLSQSPMVEQMTCSAFSPDCVASTSKDPGSGCSSDKTLYSLQVPQPESINQTAAKNMEERISSVSMPRRSYDSEVENQTLQSRKRKLSFFQLESIPAINLEQEFQSEVGGKELSNASQLPQVNKVTANDNDFDDYDDDDQFYASLDLDAVEAQATMLLKNKSESSMEKQEINAQPNLQNGGHQSSPSFDLGIW</sequence>
<accession>A0A5B6X102</accession>
<dbReference type="EMBL" id="SMMG02000001">
    <property type="protein sequence ID" value="KAA3486994.1"/>
    <property type="molecule type" value="Genomic_DNA"/>
</dbReference>
<evidence type="ECO:0000256" key="2">
    <source>
        <dbReference type="ARBA" id="ARBA00022801"/>
    </source>
</evidence>
<name>A0A5B6X102_9ROSI</name>
<dbReference type="Gene3D" id="3.40.50.300">
    <property type="entry name" value="P-loop containing nucleotide triphosphate hydrolases"/>
    <property type="match status" value="3"/>
</dbReference>
<proteinExistence type="predicted"/>
<feature type="region of interest" description="Disordered" evidence="5">
    <location>
        <begin position="968"/>
        <end position="1005"/>
    </location>
</feature>
<dbReference type="SMART" id="SM00490">
    <property type="entry name" value="HELICc"/>
    <property type="match status" value="1"/>
</dbReference>
<comment type="caution">
    <text evidence="7">The sequence shown here is derived from an EMBL/GenBank/DDBJ whole genome shotgun (WGS) entry which is preliminary data.</text>
</comment>
<dbReference type="GO" id="GO:0000400">
    <property type="term" value="F:four-way junction DNA binding"/>
    <property type="evidence" value="ECO:0007669"/>
    <property type="project" value="TreeGrafter"/>
</dbReference>
<keyword evidence="3" id="KW-0347">Helicase</keyword>
<dbReference type="Proteomes" id="UP000325315">
    <property type="component" value="Unassembled WGS sequence"/>
</dbReference>
<organism evidence="7 8">
    <name type="scientific">Gossypium australe</name>
    <dbReference type="NCBI Taxonomy" id="47621"/>
    <lineage>
        <taxon>Eukaryota</taxon>
        <taxon>Viridiplantae</taxon>
        <taxon>Streptophyta</taxon>
        <taxon>Embryophyta</taxon>
        <taxon>Tracheophyta</taxon>
        <taxon>Spermatophyta</taxon>
        <taxon>Magnoliopsida</taxon>
        <taxon>eudicotyledons</taxon>
        <taxon>Gunneridae</taxon>
        <taxon>Pentapetalae</taxon>
        <taxon>rosids</taxon>
        <taxon>malvids</taxon>
        <taxon>Malvales</taxon>
        <taxon>Malvaceae</taxon>
        <taxon>Malvoideae</taxon>
        <taxon>Gossypium</taxon>
    </lineage>
</organism>
<dbReference type="GO" id="GO:0005524">
    <property type="term" value="F:ATP binding"/>
    <property type="evidence" value="ECO:0007669"/>
    <property type="project" value="UniProtKB-KW"/>
</dbReference>
<feature type="region of interest" description="Disordered" evidence="5">
    <location>
        <begin position="941"/>
        <end position="960"/>
    </location>
</feature>
<dbReference type="SUPFAM" id="SSF52540">
    <property type="entry name" value="P-loop containing nucleoside triphosphate hydrolases"/>
    <property type="match status" value="2"/>
</dbReference>
<feature type="region of interest" description="Disordered" evidence="5">
    <location>
        <begin position="603"/>
        <end position="651"/>
    </location>
</feature>
<evidence type="ECO:0000256" key="5">
    <source>
        <dbReference type="SAM" id="MobiDB-lite"/>
    </source>
</evidence>
<evidence type="ECO:0000313" key="7">
    <source>
        <dbReference type="EMBL" id="KAA3486994.1"/>
    </source>
</evidence>
<dbReference type="GO" id="GO:0016787">
    <property type="term" value="F:hydrolase activity"/>
    <property type="evidence" value="ECO:0007669"/>
    <property type="project" value="UniProtKB-KW"/>
</dbReference>
<reference evidence="7" key="1">
    <citation type="submission" date="2019-08" db="EMBL/GenBank/DDBJ databases">
        <authorList>
            <person name="Liu F."/>
        </authorList>
    </citation>
    <scope>NUCLEOTIDE SEQUENCE [LARGE SCALE GENOMIC DNA]</scope>
    <source>
        <strain evidence="7">PA1801</strain>
        <tissue evidence="7">Leaf</tissue>
    </source>
</reference>
<feature type="region of interest" description="Disordered" evidence="5">
    <location>
        <begin position="42"/>
        <end position="65"/>
    </location>
</feature>
<dbReference type="InterPro" id="IPR027417">
    <property type="entry name" value="P-loop_NTPase"/>
</dbReference>
<dbReference type="AlphaFoldDB" id="A0A5B6X102"/>
<keyword evidence="1" id="KW-0547">Nucleotide-binding</keyword>
<feature type="region of interest" description="Disordered" evidence="5">
    <location>
        <begin position="1"/>
        <end position="22"/>
    </location>
</feature>
<dbReference type="InterPro" id="IPR001650">
    <property type="entry name" value="Helicase_C-like"/>
</dbReference>
<feature type="compositionally biased region" description="Polar residues" evidence="5">
    <location>
        <begin position="615"/>
        <end position="636"/>
    </location>
</feature>
<evidence type="ECO:0000256" key="4">
    <source>
        <dbReference type="ARBA" id="ARBA00022840"/>
    </source>
</evidence>